<name>A0A5C5V0K7_9BACT</name>
<reference evidence="2 3" key="1">
    <citation type="submission" date="2019-02" db="EMBL/GenBank/DDBJ databases">
        <title>Deep-cultivation of Planctomycetes and their phenomic and genomic characterization uncovers novel biology.</title>
        <authorList>
            <person name="Wiegand S."/>
            <person name="Jogler M."/>
            <person name="Boedeker C."/>
            <person name="Pinto D."/>
            <person name="Vollmers J."/>
            <person name="Rivas-Marin E."/>
            <person name="Kohn T."/>
            <person name="Peeters S.H."/>
            <person name="Heuer A."/>
            <person name="Rast P."/>
            <person name="Oberbeckmann S."/>
            <person name="Bunk B."/>
            <person name="Jeske O."/>
            <person name="Meyerdierks A."/>
            <person name="Storesund J.E."/>
            <person name="Kallscheuer N."/>
            <person name="Luecker S."/>
            <person name="Lage O.M."/>
            <person name="Pohl T."/>
            <person name="Merkel B.J."/>
            <person name="Hornburger P."/>
            <person name="Mueller R.-W."/>
            <person name="Bruemmer F."/>
            <person name="Labrenz M."/>
            <person name="Spormann A.M."/>
            <person name="Op Den Camp H."/>
            <person name="Overmann J."/>
            <person name="Amann R."/>
            <person name="Jetten M.S.M."/>
            <person name="Mascher T."/>
            <person name="Medema M.H."/>
            <person name="Devos D.P."/>
            <person name="Kaster A.-K."/>
            <person name="Ovreas L."/>
            <person name="Rohde M."/>
            <person name="Galperin M.Y."/>
            <person name="Jogler C."/>
        </authorList>
    </citation>
    <scope>NUCLEOTIDE SEQUENCE [LARGE SCALE GENOMIC DNA]</scope>
    <source>
        <strain evidence="2 3">KOR34</strain>
    </source>
</reference>
<dbReference type="SUPFAM" id="SSF63446">
    <property type="entry name" value="Type I dockerin domain"/>
    <property type="match status" value="1"/>
</dbReference>
<dbReference type="InterPro" id="IPR008514">
    <property type="entry name" value="T6SS_Hcp"/>
</dbReference>
<evidence type="ECO:0000256" key="1">
    <source>
        <dbReference type="SAM" id="SignalP"/>
    </source>
</evidence>
<keyword evidence="1" id="KW-0732">Signal</keyword>
<dbReference type="AlphaFoldDB" id="A0A5C5V0K7"/>
<evidence type="ECO:0000313" key="3">
    <source>
        <dbReference type="Proteomes" id="UP000316714"/>
    </source>
</evidence>
<sequence precursor="true">MRRNQTIVLAALVLVVSAALDAERCQAAAYIKFDGVDGESKDTGRRGWSDLTGFSLHVVAGGTRTAATMSNRFSMLADQSLPVLLDALVRGTDFSMVEVETTSPDGAEIYQYELTDARLADLAVTHDASGVGRVVGEILAPEVRILQVPTGNEMIWDFSTNSASALAPLAGDYDGDSDVDADDYAKWRDTYGAQMLNLGGGADGNADGRVDAADFTIWRDNYTGSNLFSPTAAPEPAAAALCVVALLGIHEIIRRHR</sequence>
<evidence type="ECO:0000313" key="2">
    <source>
        <dbReference type="EMBL" id="TWT31282.1"/>
    </source>
</evidence>
<protein>
    <recommendedName>
        <fullName evidence="4">Dockerin domain-containing protein</fullName>
    </recommendedName>
</protein>
<dbReference type="Pfam" id="PF05638">
    <property type="entry name" value="T6SS_HCP"/>
    <property type="match status" value="1"/>
</dbReference>
<evidence type="ECO:0008006" key="4">
    <source>
        <dbReference type="Google" id="ProtNLM"/>
    </source>
</evidence>
<feature type="chain" id="PRO_5023056351" description="Dockerin domain-containing protein" evidence="1">
    <location>
        <begin position="22"/>
        <end position="257"/>
    </location>
</feature>
<dbReference type="Gene3D" id="2.30.110.20">
    <property type="entry name" value="Hcp1-like"/>
    <property type="match status" value="1"/>
</dbReference>
<dbReference type="RefSeq" id="WP_197531680.1">
    <property type="nucleotide sequence ID" value="NZ_SIHJ01000004.1"/>
</dbReference>
<feature type="signal peptide" evidence="1">
    <location>
        <begin position="1"/>
        <end position="21"/>
    </location>
</feature>
<gene>
    <name evidence="2" type="ORF">KOR34_46580</name>
</gene>
<organism evidence="2 3">
    <name type="scientific">Posidoniimonas corsicana</name>
    <dbReference type="NCBI Taxonomy" id="1938618"/>
    <lineage>
        <taxon>Bacteria</taxon>
        <taxon>Pseudomonadati</taxon>
        <taxon>Planctomycetota</taxon>
        <taxon>Planctomycetia</taxon>
        <taxon>Pirellulales</taxon>
        <taxon>Lacipirellulaceae</taxon>
        <taxon>Posidoniimonas</taxon>
    </lineage>
</organism>
<proteinExistence type="predicted"/>
<dbReference type="SUPFAM" id="SSF141452">
    <property type="entry name" value="Hcp1-like"/>
    <property type="match status" value="1"/>
</dbReference>
<dbReference type="EMBL" id="SIHJ01000004">
    <property type="protein sequence ID" value="TWT31282.1"/>
    <property type="molecule type" value="Genomic_DNA"/>
</dbReference>
<comment type="caution">
    <text evidence="2">The sequence shown here is derived from an EMBL/GenBank/DDBJ whole genome shotgun (WGS) entry which is preliminary data.</text>
</comment>
<keyword evidence="3" id="KW-1185">Reference proteome</keyword>
<dbReference type="InterPro" id="IPR036439">
    <property type="entry name" value="Dockerin_dom_sf"/>
</dbReference>
<dbReference type="Proteomes" id="UP000316714">
    <property type="component" value="Unassembled WGS sequence"/>
</dbReference>
<dbReference type="InterPro" id="IPR036624">
    <property type="entry name" value="Hcp1-lik_sf"/>
</dbReference>
<dbReference type="GO" id="GO:0000272">
    <property type="term" value="P:polysaccharide catabolic process"/>
    <property type="evidence" value="ECO:0007669"/>
    <property type="project" value="InterPro"/>
</dbReference>
<accession>A0A5C5V0K7</accession>